<keyword evidence="11 14" id="KW-0503">Monooxygenase</keyword>
<dbReference type="GO" id="GO:0016020">
    <property type="term" value="C:membrane"/>
    <property type="evidence" value="ECO:0007669"/>
    <property type="project" value="UniProtKB-SubCell"/>
</dbReference>
<evidence type="ECO:0000256" key="10">
    <source>
        <dbReference type="ARBA" id="ARBA00023004"/>
    </source>
</evidence>
<comment type="pathway">
    <text evidence="3">Secondary metabolite biosynthesis.</text>
</comment>
<dbReference type="InterPro" id="IPR050364">
    <property type="entry name" value="Cytochrome_P450_fung"/>
</dbReference>
<evidence type="ECO:0000256" key="13">
    <source>
        <dbReference type="PIRSR" id="PIRSR602401-1"/>
    </source>
</evidence>
<name>A0A160HLD2_9APHY</name>
<evidence type="ECO:0000256" key="1">
    <source>
        <dbReference type="ARBA" id="ARBA00001971"/>
    </source>
</evidence>
<dbReference type="AlphaFoldDB" id="A0A160HLD2"/>
<keyword evidence="9 14" id="KW-0560">Oxidoreductase</keyword>
<proteinExistence type="evidence at transcript level"/>
<comment type="cofactor">
    <cofactor evidence="1 13">
        <name>heme</name>
        <dbReference type="ChEBI" id="CHEBI:30413"/>
    </cofactor>
</comment>
<comment type="similarity">
    <text evidence="4 14">Belongs to the cytochrome P450 family.</text>
</comment>
<evidence type="ECO:0000256" key="2">
    <source>
        <dbReference type="ARBA" id="ARBA00004167"/>
    </source>
</evidence>
<organism evidence="16">
    <name type="scientific">Polyporus umbellatus</name>
    <dbReference type="NCBI Taxonomy" id="158314"/>
    <lineage>
        <taxon>Eukaryota</taxon>
        <taxon>Fungi</taxon>
        <taxon>Dikarya</taxon>
        <taxon>Basidiomycota</taxon>
        <taxon>Agaricomycotina</taxon>
        <taxon>Agaricomycetes</taxon>
        <taxon>Polyporales</taxon>
        <taxon>Polyporaceae</taxon>
        <taxon>Polyporus</taxon>
    </lineage>
</organism>
<dbReference type="PRINTS" id="PR00385">
    <property type="entry name" value="P450"/>
</dbReference>
<accession>A0A160HLD2</accession>
<evidence type="ECO:0000256" key="3">
    <source>
        <dbReference type="ARBA" id="ARBA00005179"/>
    </source>
</evidence>
<dbReference type="GO" id="GO:0004497">
    <property type="term" value="F:monooxygenase activity"/>
    <property type="evidence" value="ECO:0007669"/>
    <property type="project" value="UniProtKB-KW"/>
</dbReference>
<dbReference type="InterPro" id="IPR036396">
    <property type="entry name" value="Cyt_P450_sf"/>
</dbReference>
<evidence type="ECO:0000256" key="12">
    <source>
        <dbReference type="ARBA" id="ARBA00023136"/>
    </source>
</evidence>
<comment type="subcellular location">
    <subcellularLocation>
        <location evidence="2">Membrane</location>
        <topology evidence="2">Single-pass membrane protein</topology>
    </subcellularLocation>
</comment>
<dbReference type="GO" id="GO:0016705">
    <property type="term" value="F:oxidoreductase activity, acting on paired donors, with incorporation or reduction of molecular oxygen"/>
    <property type="evidence" value="ECO:0007669"/>
    <property type="project" value="InterPro"/>
</dbReference>
<sequence>MSFALSAWLWGPALLILAVLLVNAISFPQNAARLRLPPGPKCLPLIGNALDVPRDDLGRKWSAISKKYGDVVYLNVLGQPIVALGSLKAATDLLDKRSANYSDRPTSIMAELVGYTDWLFVLMGYGPEWRHHRRMFHQVMNIDIIKGYQATQINVVRNLLRHIRQAPQGLGQHLEFAFAAIVMRVIYGVELTEASDKYFKMVKLLSDVGEDIAVPGRYLVEAIPWLRFLPSWFPGVKFKKFAADANRDMGAMVEDLFANARIAMNSGDTKDSAATRLLADIPSDDTQAEEMYQRCKGVMATTYAAGADTTNAAMRAFCLAMALYPDAQSKAQAEIDAVVGTGRPPEFCDRPSLPYINALLKEVLRWHIVTPIAVPHRTVADDIYDGYLIPGGATVIANSWAMSRDPTVFPDPDEFKPERFLDENGRFDCEGKDPADFVFGFGRRICPGREFADTTLFIFCASVLWAFNIKPPVDERGLPREINRKINTHGVVAHVEGSDYTIEVRSPNVDRLILETF</sequence>
<dbReference type="PROSITE" id="PS00086">
    <property type="entry name" value="CYTOCHROME_P450"/>
    <property type="match status" value="1"/>
</dbReference>
<reference evidence="16" key="1">
    <citation type="submission" date="2015-11" db="EMBL/GenBank/DDBJ databases">
        <authorList>
            <person name="Zhang Y."/>
            <person name="Guo Z."/>
        </authorList>
    </citation>
    <scope>NUCLEOTIDE SEQUENCE</scope>
    <source>
        <strain evidence="16">L1</strain>
    </source>
</reference>
<evidence type="ECO:0000256" key="7">
    <source>
        <dbReference type="ARBA" id="ARBA00022723"/>
    </source>
</evidence>
<keyword evidence="6" id="KW-0812">Transmembrane</keyword>
<evidence type="ECO:0000256" key="9">
    <source>
        <dbReference type="ARBA" id="ARBA00023002"/>
    </source>
</evidence>
<dbReference type="GO" id="GO:0005506">
    <property type="term" value="F:iron ion binding"/>
    <property type="evidence" value="ECO:0007669"/>
    <property type="project" value="InterPro"/>
</dbReference>
<evidence type="ECO:0000256" key="5">
    <source>
        <dbReference type="ARBA" id="ARBA00022617"/>
    </source>
</evidence>
<evidence type="ECO:0000256" key="14">
    <source>
        <dbReference type="RuleBase" id="RU000461"/>
    </source>
</evidence>
<evidence type="ECO:0000256" key="6">
    <source>
        <dbReference type="ARBA" id="ARBA00022692"/>
    </source>
</evidence>
<keyword evidence="10 13" id="KW-0408">Iron</keyword>
<keyword evidence="8" id="KW-1133">Transmembrane helix</keyword>
<feature type="signal peptide" evidence="15">
    <location>
        <begin position="1"/>
        <end position="24"/>
    </location>
</feature>
<dbReference type="InterPro" id="IPR001128">
    <property type="entry name" value="Cyt_P450"/>
</dbReference>
<dbReference type="PRINTS" id="PR00463">
    <property type="entry name" value="EP450I"/>
</dbReference>
<evidence type="ECO:0000256" key="15">
    <source>
        <dbReference type="SAM" id="SignalP"/>
    </source>
</evidence>
<feature type="binding site" description="axial binding residue" evidence="13">
    <location>
        <position position="446"/>
    </location>
    <ligand>
        <name>heme</name>
        <dbReference type="ChEBI" id="CHEBI:30413"/>
    </ligand>
    <ligandPart>
        <name>Fe</name>
        <dbReference type="ChEBI" id="CHEBI:18248"/>
    </ligandPart>
</feature>
<dbReference type="Gene3D" id="1.10.630.10">
    <property type="entry name" value="Cytochrome P450"/>
    <property type="match status" value="1"/>
</dbReference>
<dbReference type="SUPFAM" id="SSF48264">
    <property type="entry name" value="Cytochrome P450"/>
    <property type="match status" value="1"/>
</dbReference>
<keyword evidence="12" id="KW-0472">Membrane</keyword>
<dbReference type="Pfam" id="PF00067">
    <property type="entry name" value="p450"/>
    <property type="match status" value="1"/>
</dbReference>
<evidence type="ECO:0000256" key="8">
    <source>
        <dbReference type="ARBA" id="ARBA00022989"/>
    </source>
</evidence>
<keyword evidence="15" id="KW-0732">Signal</keyword>
<dbReference type="PANTHER" id="PTHR46300">
    <property type="entry name" value="P450, PUTATIVE (EUROFUNG)-RELATED-RELATED"/>
    <property type="match status" value="1"/>
</dbReference>
<keyword evidence="7 13" id="KW-0479">Metal-binding</keyword>
<dbReference type="InterPro" id="IPR017972">
    <property type="entry name" value="Cyt_P450_CS"/>
</dbReference>
<keyword evidence="5 13" id="KW-0349">Heme</keyword>
<evidence type="ECO:0000313" key="16">
    <source>
        <dbReference type="EMBL" id="ANC28043.1"/>
    </source>
</evidence>
<evidence type="ECO:0000256" key="11">
    <source>
        <dbReference type="ARBA" id="ARBA00023033"/>
    </source>
</evidence>
<protein>
    <submittedName>
        <fullName evidence="16">Cytochrome P450</fullName>
    </submittedName>
</protein>
<feature type="chain" id="PRO_5007815138" evidence="15">
    <location>
        <begin position="25"/>
        <end position="517"/>
    </location>
</feature>
<dbReference type="PANTHER" id="PTHR46300:SF7">
    <property type="entry name" value="P450, PUTATIVE (EUROFUNG)-RELATED"/>
    <property type="match status" value="1"/>
</dbReference>
<evidence type="ECO:0000256" key="4">
    <source>
        <dbReference type="ARBA" id="ARBA00010617"/>
    </source>
</evidence>
<dbReference type="InterPro" id="IPR002401">
    <property type="entry name" value="Cyt_P450_E_grp-I"/>
</dbReference>
<dbReference type="GO" id="GO:0020037">
    <property type="term" value="F:heme binding"/>
    <property type="evidence" value="ECO:0007669"/>
    <property type="project" value="InterPro"/>
</dbReference>
<dbReference type="CDD" id="cd11065">
    <property type="entry name" value="CYP64-like"/>
    <property type="match status" value="1"/>
</dbReference>
<dbReference type="EMBL" id="KU179171">
    <property type="protein sequence ID" value="ANC28043.1"/>
    <property type="molecule type" value="mRNA"/>
</dbReference>